<keyword evidence="5" id="KW-1267">Proteomics identification</keyword>
<dbReference type="GO" id="GO:0051988">
    <property type="term" value="P:regulation of attachment of spindle microtubules to kinetochore"/>
    <property type="evidence" value="ECO:0000303"/>
    <property type="project" value="ComplexPortal"/>
</dbReference>
<proteinExistence type="evidence at protein level"/>
<evidence type="ECO:0000256" key="1">
    <source>
        <dbReference type="SAM" id="MobiDB-lite"/>
    </source>
</evidence>
<dbReference type="KEGG" id="cel:CELE_C34B2.2"/>
<name>O44956_CAEEL</name>
<protein>
    <submittedName>
        <fullName evidence="2">KNL (Kinetochore null) Binding Protein</fullName>
    </submittedName>
</protein>
<dbReference type="ComplexPortal" id="CPX-812">
    <property type="entry name" value="Knl1-Zwint1 complex"/>
</dbReference>
<dbReference type="AGR" id="WB:WBGene00016387"/>
<sequence>MNPNHNEGLLELYTQAISLEALKDAEQFLENSLLGKDAQVERLLAQVLIEEQQIETNRKKIAQLRIEKEELEFDCANSDLKSLEQMQAERDELQRKCQPGQHTKSNHKSSEQLLRMKKETDALRAYMKKISQFED</sequence>
<dbReference type="InParanoid" id="O44956"/>
<dbReference type="Bgee" id="WBGene00016387">
    <property type="expression patterns" value="Expressed in embryo and 4 other cell types or tissues"/>
</dbReference>
<dbReference type="PeptideAtlas" id="O44956"/>
<dbReference type="Pfam" id="PF20883">
    <property type="entry name" value="Kbp-5"/>
    <property type="match status" value="1"/>
</dbReference>
<evidence type="ECO:0000313" key="4">
    <source>
        <dbReference type="WormBase" id="C34B2.2"/>
    </source>
</evidence>
<dbReference type="RefSeq" id="NP_492800.1">
    <property type="nucleotide sequence ID" value="NM_060399.6"/>
</dbReference>
<accession>O44956</accession>
<organism evidence="2 3">
    <name type="scientific">Caenorhabditis elegans</name>
    <dbReference type="NCBI Taxonomy" id="6239"/>
    <lineage>
        <taxon>Eukaryota</taxon>
        <taxon>Metazoa</taxon>
        <taxon>Ecdysozoa</taxon>
        <taxon>Nematoda</taxon>
        <taxon>Chromadorea</taxon>
        <taxon>Rhabditida</taxon>
        <taxon>Rhabditina</taxon>
        <taxon>Rhabditomorpha</taxon>
        <taxon>Rhabditoidea</taxon>
        <taxon>Rhabditidae</taxon>
        <taxon>Peloderinae</taxon>
        <taxon>Caenorhabditis</taxon>
    </lineage>
</organism>
<dbReference type="UCSC" id="C34B2.2">
    <property type="organism name" value="c. elegans"/>
</dbReference>
<dbReference type="EMBL" id="BX284601">
    <property type="protein sequence ID" value="CCD62120.1"/>
    <property type="molecule type" value="Genomic_DNA"/>
</dbReference>
<dbReference type="OMA" id="EFDCANS"/>
<dbReference type="PaxDb" id="6239-C34B2.2"/>
<gene>
    <name evidence="2 4" type="primary">kbp-5</name>
    <name evidence="4" type="ORF">C34B2.2</name>
    <name evidence="2" type="ORF">CELE_C34B2.2</name>
</gene>
<dbReference type="InterPro" id="IPR048609">
    <property type="entry name" value="Kbp-5"/>
</dbReference>
<dbReference type="PIR" id="T32887">
    <property type="entry name" value="T32887"/>
</dbReference>
<dbReference type="FunCoup" id="O44956">
    <property type="interactions" value="107"/>
</dbReference>
<dbReference type="SMR" id="O44956"/>
<feature type="region of interest" description="Disordered" evidence="1">
    <location>
        <begin position="95"/>
        <end position="116"/>
    </location>
</feature>
<dbReference type="IntAct" id="O44956">
    <property type="interactions" value="6"/>
</dbReference>
<dbReference type="STRING" id="6239.C34B2.2.1"/>
<dbReference type="AlphaFoldDB" id="O44956"/>
<keyword evidence="3" id="KW-1185">Reference proteome</keyword>
<dbReference type="Proteomes" id="UP000001940">
    <property type="component" value="Chromosome I"/>
</dbReference>
<dbReference type="GO" id="GO:0000776">
    <property type="term" value="C:kinetochore"/>
    <property type="evidence" value="ECO:0000314"/>
    <property type="project" value="WormBase"/>
</dbReference>
<dbReference type="HOGENOM" id="CLU_148881_0_0_1"/>
<dbReference type="CTD" id="172970"/>
<dbReference type="eggNOG" id="ENOG502TM1T">
    <property type="taxonomic scope" value="Eukaryota"/>
</dbReference>
<dbReference type="DIP" id="DIP-25976N"/>
<dbReference type="GeneID" id="172970"/>
<evidence type="ECO:0000313" key="2">
    <source>
        <dbReference type="EMBL" id="CCD62120.1"/>
    </source>
</evidence>
<dbReference type="WormBase" id="C34B2.2">
    <property type="protein sequence ID" value="CE16890"/>
    <property type="gene ID" value="WBGene00016387"/>
    <property type="gene designation" value="kbp-5"/>
</dbReference>
<evidence type="ECO:0000313" key="3">
    <source>
        <dbReference type="Proteomes" id="UP000001940"/>
    </source>
</evidence>
<reference evidence="2 3" key="1">
    <citation type="journal article" date="1998" name="Science">
        <title>Genome sequence of the nematode C. elegans: a platform for investigating biology.</title>
        <authorList>
            <consortium name="The C. elegans sequencing consortium"/>
            <person name="Sulson J.E."/>
            <person name="Waterston R."/>
        </authorList>
    </citation>
    <scope>NUCLEOTIDE SEQUENCE [LARGE SCALE GENOMIC DNA]</scope>
    <source>
        <strain evidence="2 3">Bristol N2</strain>
    </source>
</reference>
<evidence type="ECO:0007829" key="5">
    <source>
        <dbReference type="PeptideAtlas" id="O44956"/>
    </source>
</evidence>
<dbReference type="OrthoDB" id="5821789at2759"/>